<feature type="transmembrane region" description="Helical" evidence="1">
    <location>
        <begin position="232"/>
        <end position="253"/>
    </location>
</feature>
<keyword evidence="1" id="KW-0472">Membrane</keyword>
<accession>A0A0N4VPR2</accession>
<dbReference type="EMBL" id="UXUI01013600">
    <property type="protein sequence ID" value="VDD97407.1"/>
    <property type="molecule type" value="Genomic_DNA"/>
</dbReference>
<feature type="transmembrane region" description="Helical" evidence="1">
    <location>
        <begin position="184"/>
        <end position="211"/>
    </location>
</feature>
<evidence type="ECO:0000313" key="2">
    <source>
        <dbReference type="EMBL" id="VDD97407.1"/>
    </source>
</evidence>
<dbReference type="Pfam" id="PF10326">
    <property type="entry name" value="7TM_GPCR_Str"/>
    <property type="match status" value="1"/>
</dbReference>
<proteinExistence type="predicted"/>
<feature type="transmembrane region" description="Helical" evidence="1">
    <location>
        <begin position="6"/>
        <end position="29"/>
    </location>
</feature>
<dbReference type="AlphaFoldDB" id="A0A0N4VPR2"/>
<evidence type="ECO:0000313" key="4">
    <source>
        <dbReference type="WBParaSite" id="EVEC_0001299601-mRNA-1"/>
    </source>
</evidence>
<keyword evidence="3" id="KW-1185">Reference proteome</keyword>
<feature type="transmembrane region" description="Helical" evidence="1">
    <location>
        <begin position="41"/>
        <end position="60"/>
    </location>
</feature>
<dbReference type="STRING" id="51028.A0A0N4VPR2"/>
<evidence type="ECO:0000313" key="3">
    <source>
        <dbReference type="Proteomes" id="UP000274131"/>
    </source>
</evidence>
<gene>
    <name evidence="2" type="ORF">EVEC_LOCUS12158</name>
</gene>
<dbReference type="InterPro" id="IPR019428">
    <property type="entry name" value="7TM_GPCR_serpentine_rcpt_Str"/>
</dbReference>
<dbReference type="Proteomes" id="UP000274131">
    <property type="component" value="Unassembled WGS sequence"/>
</dbReference>
<name>A0A0N4VPR2_ENTVE</name>
<protein>
    <submittedName>
        <fullName evidence="4">G_PROTEIN_RECEP_F1_2 domain-containing protein</fullName>
    </submittedName>
</protein>
<reference evidence="4" key="1">
    <citation type="submission" date="2017-02" db="UniProtKB">
        <authorList>
            <consortium name="WormBaseParasite"/>
        </authorList>
    </citation>
    <scope>IDENTIFICATION</scope>
</reference>
<dbReference type="SUPFAM" id="SSF81321">
    <property type="entry name" value="Family A G protein-coupled receptor-like"/>
    <property type="match status" value="1"/>
</dbReference>
<dbReference type="Gene3D" id="1.20.1070.10">
    <property type="entry name" value="Rhodopsin 7-helix transmembrane proteins"/>
    <property type="match status" value="1"/>
</dbReference>
<feature type="transmembrane region" description="Helical" evidence="1">
    <location>
        <begin position="87"/>
        <end position="114"/>
    </location>
</feature>
<reference evidence="2 3" key="2">
    <citation type="submission" date="2018-10" db="EMBL/GenBank/DDBJ databases">
        <authorList>
            <consortium name="Pathogen Informatics"/>
        </authorList>
    </citation>
    <scope>NUCLEOTIDE SEQUENCE [LARGE SCALE GENOMIC DNA]</scope>
</reference>
<keyword evidence="1" id="KW-1133">Transmembrane helix</keyword>
<evidence type="ECO:0000256" key="1">
    <source>
        <dbReference type="SAM" id="Phobius"/>
    </source>
</evidence>
<sequence>MIVPLIRLNIFLSGGIGITANFIVLIICFATKPDICKESRFIIIFQTLHALFTICVNIAAQLTYCVEKGNVTIAAVGWLVKLLPTQVIVWFLYMFHFLLAVGVLTFHIGFGFQFCRICRKRLLGIRYEEQNIPRLYVFWSMIALIIEGINAPTMQVIHTPSSPCFYHAHEAFQLRRQKKDQWRVIFFVFSLIIGAFISLIIIAFTSVRILRNLNFQNFRQRTRRLQKKFTRMMLLQAVLPMIAVILPFLVYAWTLVVPLEIGNYGSLCNDDSIVRLNATATVDAVVDYVLKVGKMLPPNNLLCKIPSE</sequence>
<feature type="transmembrane region" description="Helical" evidence="1">
    <location>
        <begin position="135"/>
        <end position="153"/>
    </location>
</feature>
<keyword evidence="1" id="KW-0812">Transmembrane</keyword>
<organism evidence="4">
    <name type="scientific">Enterobius vermicularis</name>
    <name type="common">Human pinworm</name>
    <dbReference type="NCBI Taxonomy" id="51028"/>
    <lineage>
        <taxon>Eukaryota</taxon>
        <taxon>Metazoa</taxon>
        <taxon>Ecdysozoa</taxon>
        <taxon>Nematoda</taxon>
        <taxon>Chromadorea</taxon>
        <taxon>Rhabditida</taxon>
        <taxon>Spirurina</taxon>
        <taxon>Oxyuridomorpha</taxon>
        <taxon>Oxyuroidea</taxon>
        <taxon>Oxyuridae</taxon>
        <taxon>Enterobius</taxon>
    </lineage>
</organism>
<dbReference type="WBParaSite" id="EVEC_0001299601-mRNA-1">
    <property type="protein sequence ID" value="EVEC_0001299601-mRNA-1"/>
    <property type="gene ID" value="EVEC_0001299601"/>
</dbReference>